<keyword evidence="5 8" id="KW-0289">Folate biosynthesis</keyword>
<dbReference type="UniPathway" id="UPA00077">
    <property type="reaction ID" value="UER00154"/>
</dbReference>
<comment type="pathway">
    <text evidence="3 8">Cofactor biosynthesis; tetrahydrofolate biosynthesis; 2-amino-4-hydroxy-6-hydroxymethyl-7,8-dihydropteridine diphosphate from 7,8-dihydroneopterin triphosphate: step 3/4.</text>
</comment>
<comment type="catalytic activity">
    <reaction evidence="1">
        <text>7,8-dihydroneopterin = 7,8-dihydromonapterin</text>
        <dbReference type="Rhea" id="RHEA:45328"/>
        <dbReference type="ChEBI" id="CHEBI:17001"/>
        <dbReference type="ChEBI" id="CHEBI:71175"/>
        <dbReference type="EC" id="5.1.99.8"/>
    </reaction>
</comment>
<dbReference type="FunFam" id="3.30.1130.10:FF:000002">
    <property type="entry name" value="7,8-dihydroneopterin aldolase"/>
    <property type="match status" value="1"/>
</dbReference>
<name>A0A3L8Q2G0_9GAMM</name>
<dbReference type="InterPro" id="IPR006156">
    <property type="entry name" value="Dihydroneopterin_aldolase"/>
</dbReference>
<dbReference type="GO" id="GO:0016853">
    <property type="term" value="F:isomerase activity"/>
    <property type="evidence" value="ECO:0007669"/>
    <property type="project" value="UniProtKB-KW"/>
</dbReference>
<dbReference type="PANTHER" id="PTHR42844">
    <property type="entry name" value="DIHYDRONEOPTERIN ALDOLASE 1-RELATED"/>
    <property type="match status" value="1"/>
</dbReference>
<dbReference type="NCBIfam" id="TIGR00526">
    <property type="entry name" value="folB_dom"/>
    <property type="match status" value="1"/>
</dbReference>
<evidence type="ECO:0000256" key="2">
    <source>
        <dbReference type="ARBA" id="ARBA00001353"/>
    </source>
</evidence>
<dbReference type="NCBIfam" id="TIGR00525">
    <property type="entry name" value="folB"/>
    <property type="match status" value="1"/>
</dbReference>
<dbReference type="OrthoDB" id="9810587at2"/>
<keyword evidence="7 8" id="KW-0456">Lyase</keyword>
<evidence type="ECO:0000313" key="10">
    <source>
        <dbReference type="EMBL" id="RLV61744.1"/>
    </source>
</evidence>
<evidence type="ECO:0000256" key="6">
    <source>
        <dbReference type="ARBA" id="ARBA00023235"/>
    </source>
</evidence>
<keyword evidence="6" id="KW-0413">Isomerase</keyword>
<dbReference type="Proteomes" id="UP000281474">
    <property type="component" value="Unassembled WGS sequence"/>
</dbReference>
<dbReference type="Pfam" id="PF02152">
    <property type="entry name" value="FolB"/>
    <property type="match status" value="1"/>
</dbReference>
<protein>
    <recommendedName>
        <fullName evidence="8">7,8-dihydroneopterin aldolase</fullName>
        <ecNumber evidence="8">4.1.2.25</ecNumber>
    </recommendedName>
</protein>
<dbReference type="CDD" id="cd00534">
    <property type="entry name" value="DHNA_DHNTPE"/>
    <property type="match status" value="1"/>
</dbReference>
<dbReference type="GO" id="GO:0046656">
    <property type="term" value="P:folic acid biosynthetic process"/>
    <property type="evidence" value="ECO:0007669"/>
    <property type="project" value="UniProtKB-UniRule"/>
</dbReference>
<evidence type="ECO:0000256" key="7">
    <source>
        <dbReference type="ARBA" id="ARBA00023239"/>
    </source>
</evidence>
<comment type="function">
    <text evidence="8">Catalyzes the conversion of 7,8-dihydroneopterin to 6-hydroxymethyl-7,8-dihydropterin.</text>
</comment>
<dbReference type="EC" id="4.1.2.25" evidence="8"/>
<feature type="domain" description="Dihydroneopterin aldolase/epimerase" evidence="9">
    <location>
        <begin position="4"/>
        <end position="114"/>
    </location>
</feature>
<dbReference type="GO" id="GO:0004150">
    <property type="term" value="F:dihydroneopterin aldolase activity"/>
    <property type="evidence" value="ECO:0007669"/>
    <property type="project" value="UniProtKB-UniRule"/>
</dbReference>
<keyword evidence="11" id="KW-1185">Reference proteome</keyword>
<accession>A0A3L8Q2G0</accession>
<dbReference type="InterPro" id="IPR006157">
    <property type="entry name" value="FolB_dom"/>
</dbReference>
<comment type="catalytic activity">
    <reaction evidence="2 8">
        <text>7,8-dihydroneopterin = 6-hydroxymethyl-7,8-dihydropterin + glycolaldehyde</text>
        <dbReference type="Rhea" id="RHEA:10540"/>
        <dbReference type="ChEBI" id="CHEBI:17001"/>
        <dbReference type="ChEBI" id="CHEBI:17071"/>
        <dbReference type="ChEBI" id="CHEBI:44841"/>
        <dbReference type="EC" id="4.1.2.25"/>
    </reaction>
</comment>
<dbReference type="AlphaFoldDB" id="A0A3L8Q2G0"/>
<evidence type="ECO:0000259" key="9">
    <source>
        <dbReference type="SMART" id="SM00905"/>
    </source>
</evidence>
<evidence type="ECO:0000256" key="8">
    <source>
        <dbReference type="RuleBase" id="RU362079"/>
    </source>
</evidence>
<proteinExistence type="inferred from homology"/>
<sequence>MDKVIIKQLKVDTVIGVYDWEKEINQSLYLDIEMQWNIAQAAQNDDYQHALCYETVSNRLIELITEKPVELIETVAEMVANCLMSEFNVPWVMVTVNKPGAVKSCQNVAVEIVRQKQD</sequence>
<dbReference type="EMBL" id="QZEI01000001">
    <property type="protein sequence ID" value="RLV61744.1"/>
    <property type="molecule type" value="Genomic_DNA"/>
</dbReference>
<dbReference type="RefSeq" id="WP_121837143.1">
    <property type="nucleotide sequence ID" value="NZ_ML014753.1"/>
</dbReference>
<dbReference type="Gene3D" id="3.30.1130.10">
    <property type="match status" value="1"/>
</dbReference>
<evidence type="ECO:0000256" key="4">
    <source>
        <dbReference type="ARBA" id="ARBA00005708"/>
    </source>
</evidence>
<comment type="caution">
    <text evidence="10">The sequence shown here is derived from an EMBL/GenBank/DDBJ whole genome shotgun (WGS) entry which is preliminary data.</text>
</comment>
<dbReference type="GO" id="GO:0005737">
    <property type="term" value="C:cytoplasm"/>
    <property type="evidence" value="ECO:0007669"/>
    <property type="project" value="TreeGrafter"/>
</dbReference>
<evidence type="ECO:0000256" key="1">
    <source>
        <dbReference type="ARBA" id="ARBA00000693"/>
    </source>
</evidence>
<evidence type="ECO:0000313" key="11">
    <source>
        <dbReference type="Proteomes" id="UP000281474"/>
    </source>
</evidence>
<evidence type="ECO:0000256" key="3">
    <source>
        <dbReference type="ARBA" id="ARBA00005013"/>
    </source>
</evidence>
<gene>
    <name evidence="10" type="primary">folB</name>
    <name evidence="10" type="ORF">D5018_01145</name>
</gene>
<dbReference type="SMART" id="SM00905">
    <property type="entry name" value="FolB"/>
    <property type="match status" value="1"/>
</dbReference>
<dbReference type="PANTHER" id="PTHR42844:SF1">
    <property type="entry name" value="DIHYDRONEOPTERIN ALDOLASE 1-RELATED"/>
    <property type="match status" value="1"/>
</dbReference>
<reference evidence="10 11" key="1">
    <citation type="submission" date="2018-09" db="EMBL/GenBank/DDBJ databases">
        <title>Phylogeny of the Shewanellaceae, and recommendation for two new genera, Pseudoshewanella and Parashewanella.</title>
        <authorList>
            <person name="Wang G."/>
        </authorList>
    </citation>
    <scope>NUCLEOTIDE SEQUENCE [LARGE SCALE GENOMIC DNA]</scope>
    <source>
        <strain evidence="10 11">C51</strain>
    </source>
</reference>
<evidence type="ECO:0000256" key="5">
    <source>
        <dbReference type="ARBA" id="ARBA00022909"/>
    </source>
</evidence>
<dbReference type="InterPro" id="IPR043133">
    <property type="entry name" value="GTP-CH-I_C/QueF"/>
</dbReference>
<comment type="similarity">
    <text evidence="4 8">Belongs to the DHNA family.</text>
</comment>
<dbReference type="GO" id="GO:0046654">
    <property type="term" value="P:tetrahydrofolate biosynthetic process"/>
    <property type="evidence" value="ECO:0007669"/>
    <property type="project" value="UniProtKB-UniRule"/>
</dbReference>
<dbReference type="SUPFAM" id="SSF55620">
    <property type="entry name" value="Tetrahydrobiopterin biosynthesis enzymes-like"/>
    <property type="match status" value="1"/>
</dbReference>
<organism evidence="10 11">
    <name type="scientific">Parashewanella curva</name>
    <dbReference type="NCBI Taxonomy" id="2338552"/>
    <lineage>
        <taxon>Bacteria</taxon>
        <taxon>Pseudomonadati</taxon>
        <taxon>Pseudomonadota</taxon>
        <taxon>Gammaproteobacteria</taxon>
        <taxon>Alteromonadales</taxon>
        <taxon>Shewanellaceae</taxon>
        <taxon>Parashewanella</taxon>
    </lineage>
</organism>